<reference evidence="2 3" key="1">
    <citation type="submission" date="2018-08" db="EMBL/GenBank/DDBJ databases">
        <title>Genomic Encyclopedia of Archaeal and Bacterial Type Strains, Phase II (KMG-II): from individual species to whole genera.</title>
        <authorList>
            <person name="Goeker M."/>
        </authorList>
    </citation>
    <scope>NUCLEOTIDE SEQUENCE [LARGE SCALE GENOMIC DNA]</scope>
    <source>
        <strain evidence="2 3">DSM 45791</strain>
    </source>
</reference>
<dbReference type="OrthoDB" id="3694999at2"/>
<evidence type="ECO:0008006" key="4">
    <source>
        <dbReference type="Google" id="ProtNLM"/>
    </source>
</evidence>
<gene>
    <name evidence="2" type="ORF">BCF44_108394</name>
</gene>
<dbReference type="RefSeq" id="WP_116176812.1">
    <property type="nucleotide sequence ID" value="NZ_CP144375.1"/>
</dbReference>
<proteinExistence type="predicted"/>
<evidence type="ECO:0000256" key="1">
    <source>
        <dbReference type="SAM" id="SignalP"/>
    </source>
</evidence>
<accession>A0A3E0HGV3</accession>
<comment type="caution">
    <text evidence="2">The sequence shown here is derived from an EMBL/GenBank/DDBJ whole genome shotgun (WGS) entry which is preliminary data.</text>
</comment>
<sequence>MSLSAAAAVGALAACSPAPAPTRPAATTTTTASNNPFTFEYRVEALDGKPDLGRLTYSYLDPSTGRSTDVAANTALPWSKTFTVTSLRLDKIGITLHHNNTDNQVRCTILMDGDVVVRATAKPQGADTCHIGP</sequence>
<keyword evidence="1" id="KW-0732">Signal</keyword>
<dbReference type="Gene3D" id="2.60.40.2880">
    <property type="entry name" value="MmpS1-5, C-terminal soluble domain"/>
    <property type="match status" value="1"/>
</dbReference>
<feature type="chain" id="PRO_5039193422" description="MmpS family membrane protein" evidence="1">
    <location>
        <begin position="21"/>
        <end position="133"/>
    </location>
</feature>
<evidence type="ECO:0000313" key="2">
    <source>
        <dbReference type="EMBL" id="REH44913.1"/>
    </source>
</evidence>
<dbReference type="AlphaFoldDB" id="A0A3E0HGV3"/>
<dbReference type="InterPro" id="IPR038468">
    <property type="entry name" value="MmpS_C"/>
</dbReference>
<dbReference type="Proteomes" id="UP000256269">
    <property type="component" value="Unassembled WGS sequence"/>
</dbReference>
<dbReference type="EMBL" id="QUNO01000008">
    <property type="protein sequence ID" value="REH44913.1"/>
    <property type="molecule type" value="Genomic_DNA"/>
</dbReference>
<protein>
    <recommendedName>
        <fullName evidence="4">MmpS family membrane protein</fullName>
    </recommendedName>
</protein>
<feature type="signal peptide" evidence="1">
    <location>
        <begin position="1"/>
        <end position="20"/>
    </location>
</feature>
<organism evidence="2 3">
    <name type="scientific">Kutzneria buriramensis</name>
    <dbReference type="NCBI Taxonomy" id="1045776"/>
    <lineage>
        <taxon>Bacteria</taxon>
        <taxon>Bacillati</taxon>
        <taxon>Actinomycetota</taxon>
        <taxon>Actinomycetes</taxon>
        <taxon>Pseudonocardiales</taxon>
        <taxon>Pseudonocardiaceae</taxon>
        <taxon>Kutzneria</taxon>
    </lineage>
</organism>
<keyword evidence="3" id="KW-1185">Reference proteome</keyword>
<evidence type="ECO:0000313" key="3">
    <source>
        <dbReference type="Proteomes" id="UP000256269"/>
    </source>
</evidence>
<name>A0A3E0HGV3_9PSEU</name>